<dbReference type="Pfam" id="PF04657">
    <property type="entry name" value="DMT_YdcZ"/>
    <property type="match status" value="1"/>
</dbReference>
<keyword evidence="1" id="KW-0812">Transmembrane</keyword>
<proteinExistence type="predicted"/>
<evidence type="ECO:0000313" key="2">
    <source>
        <dbReference type="EMBL" id="GAA5504012.1"/>
    </source>
</evidence>
<dbReference type="EMBL" id="BAABRN010000080">
    <property type="protein sequence ID" value="GAA5504012.1"/>
    <property type="molecule type" value="Genomic_DNA"/>
</dbReference>
<dbReference type="PANTHER" id="PTHR34821">
    <property type="entry name" value="INNER MEMBRANE PROTEIN YDCZ"/>
    <property type="match status" value="1"/>
</dbReference>
<keyword evidence="3" id="KW-1185">Reference proteome</keyword>
<dbReference type="Proteomes" id="UP001458946">
    <property type="component" value="Unassembled WGS sequence"/>
</dbReference>
<keyword evidence="1" id="KW-0472">Membrane</keyword>
<dbReference type="RefSeq" id="WP_353543977.1">
    <property type="nucleotide sequence ID" value="NZ_BAABRN010000080.1"/>
</dbReference>
<feature type="transmembrane region" description="Helical" evidence="1">
    <location>
        <begin position="43"/>
        <end position="61"/>
    </location>
</feature>
<evidence type="ECO:0000313" key="3">
    <source>
        <dbReference type="Proteomes" id="UP001458946"/>
    </source>
</evidence>
<accession>A0ABP9VFM2</accession>
<feature type="transmembrane region" description="Helical" evidence="1">
    <location>
        <begin position="100"/>
        <end position="122"/>
    </location>
</feature>
<keyword evidence="1" id="KW-1133">Transmembrane helix</keyword>
<organism evidence="2 3">
    <name type="scientific">Deinococcus xinjiangensis</name>
    <dbReference type="NCBI Taxonomy" id="457454"/>
    <lineage>
        <taxon>Bacteria</taxon>
        <taxon>Thermotogati</taxon>
        <taxon>Deinococcota</taxon>
        <taxon>Deinococci</taxon>
        <taxon>Deinococcales</taxon>
        <taxon>Deinococcaceae</taxon>
        <taxon>Deinococcus</taxon>
    </lineage>
</organism>
<reference evidence="2 3" key="1">
    <citation type="submission" date="2024-02" db="EMBL/GenBank/DDBJ databases">
        <title>Deinococcus xinjiangensis NBRC 107630.</title>
        <authorList>
            <person name="Ichikawa N."/>
            <person name="Katano-Makiyama Y."/>
            <person name="Hidaka K."/>
        </authorList>
    </citation>
    <scope>NUCLEOTIDE SEQUENCE [LARGE SCALE GENOMIC DNA]</scope>
    <source>
        <strain evidence="2 3">NBRC 107630</strain>
    </source>
</reference>
<dbReference type="PANTHER" id="PTHR34821:SF2">
    <property type="entry name" value="INNER MEMBRANE PROTEIN YDCZ"/>
    <property type="match status" value="1"/>
</dbReference>
<sequence length="154" mass="16104">MQTRSLNHFWPMLLLVAAGSLLPAQFATNSALAGQTHSVVLSAATSYAVGTLLLVALLLLGRQQPHWAAARTAPIWAWLGGLIGSAYVVGSVVLTQQLGAALATTLVIAAQLLTAILLDHFGVLGLPKRPINRLRAAAVVLALAGLGLRFWGLQ</sequence>
<evidence type="ECO:0000256" key="1">
    <source>
        <dbReference type="SAM" id="Phobius"/>
    </source>
</evidence>
<gene>
    <name evidence="2" type="ORF">Dxin01_03780</name>
</gene>
<feature type="transmembrane region" description="Helical" evidence="1">
    <location>
        <begin position="134"/>
        <end position="152"/>
    </location>
</feature>
<evidence type="ECO:0008006" key="4">
    <source>
        <dbReference type="Google" id="ProtNLM"/>
    </source>
</evidence>
<dbReference type="InterPro" id="IPR006750">
    <property type="entry name" value="YdcZ"/>
</dbReference>
<protein>
    <recommendedName>
        <fullName evidence="4">Transporter family-2 protein</fullName>
    </recommendedName>
</protein>
<feature type="transmembrane region" description="Helical" evidence="1">
    <location>
        <begin position="73"/>
        <end position="94"/>
    </location>
</feature>
<name>A0ABP9VFM2_9DEIO</name>
<comment type="caution">
    <text evidence="2">The sequence shown here is derived from an EMBL/GenBank/DDBJ whole genome shotgun (WGS) entry which is preliminary data.</text>
</comment>